<dbReference type="AlphaFoldDB" id="A0AAV2KRU3"/>
<feature type="region of interest" description="Disordered" evidence="2">
    <location>
        <begin position="25"/>
        <end position="50"/>
    </location>
</feature>
<gene>
    <name evidence="3" type="ORF">KC01_LOCUS21996</name>
</gene>
<sequence>MKSFRQEASFTTLWQSVVGEASDLHLESPSVPRPRKRPCRLEDGGAPQHAFKTPEDVYRQLYYDVIDTAVTSLDTRFSPSVFDYMKKVEDFLTGKKSCESIIEFHGDDLDETRLTLHRDMCMDLAKQKGPKEQRGDSQADGADGLHLEVDWSSGAGCYGFFCCPCMACSVAGGLGENRCLPLCDIFSPAITASCGLPLCVPPSALALRVAIRHRYGIKGSLCKDICSSCFCEWCSYCQMHREIKYRKKQPQ</sequence>
<name>A0AAV2KRU3_KNICA</name>
<reference evidence="3 4" key="1">
    <citation type="submission" date="2024-04" db="EMBL/GenBank/DDBJ databases">
        <authorList>
            <person name="Waldvogel A.-M."/>
            <person name="Schoenle A."/>
        </authorList>
    </citation>
    <scope>NUCLEOTIDE SEQUENCE [LARGE SCALE GENOMIC DNA]</scope>
</reference>
<keyword evidence="4" id="KW-1185">Reference proteome</keyword>
<evidence type="ECO:0000313" key="4">
    <source>
        <dbReference type="Proteomes" id="UP001497482"/>
    </source>
</evidence>
<accession>A0AAV2KRU3</accession>
<evidence type="ECO:0000313" key="3">
    <source>
        <dbReference type="EMBL" id="CAL1592790.1"/>
    </source>
</evidence>
<evidence type="ECO:0000256" key="1">
    <source>
        <dbReference type="ARBA" id="ARBA00009024"/>
    </source>
</evidence>
<dbReference type="Proteomes" id="UP001497482">
    <property type="component" value="Chromosome 2"/>
</dbReference>
<dbReference type="PANTHER" id="PTHR15907">
    <property type="entry name" value="DUF614 FAMILY PROTEIN-RELATED"/>
    <property type="match status" value="1"/>
</dbReference>
<organism evidence="3 4">
    <name type="scientific">Knipowitschia caucasica</name>
    <name type="common">Caucasian dwarf goby</name>
    <name type="synonym">Pomatoschistus caucasicus</name>
    <dbReference type="NCBI Taxonomy" id="637954"/>
    <lineage>
        <taxon>Eukaryota</taxon>
        <taxon>Metazoa</taxon>
        <taxon>Chordata</taxon>
        <taxon>Craniata</taxon>
        <taxon>Vertebrata</taxon>
        <taxon>Euteleostomi</taxon>
        <taxon>Actinopterygii</taxon>
        <taxon>Neopterygii</taxon>
        <taxon>Teleostei</taxon>
        <taxon>Neoteleostei</taxon>
        <taxon>Acanthomorphata</taxon>
        <taxon>Gobiaria</taxon>
        <taxon>Gobiiformes</taxon>
        <taxon>Gobioidei</taxon>
        <taxon>Gobiidae</taxon>
        <taxon>Gobiinae</taxon>
        <taxon>Knipowitschia</taxon>
    </lineage>
</organism>
<dbReference type="Pfam" id="PF04749">
    <property type="entry name" value="PLAC8"/>
    <property type="match status" value="1"/>
</dbReference>
<evidence type="ECO:0000256" key="2">
    <source>
        <dbReference type="SAM" id="MobiDB-lite"/>
    </source>
</evidence>
<dbReference type="NCBIfam" id="TIGR01571">
    <property type="entry name" value="A_thal_Cys_rich"/>
    <property type="match status" value="1"/>
</dbReference>
<comment type="similarity">
    <text evidence="1">Belongs to the cornifelin family.</text>
</comment>
<dbReference type="EMBL" id="OZ035824">
    <property type="protein sequence ID" value="CAL1592790.1"/>
    <property type="molecule type" value="Genomic_DNA"/>
</dbReference>
<dbReference type="InterPro" id="IPR006461">
    <property type="entry name" value="PLAC_motif_containing"/>
</dbReference>
<proteinExistence type="inferred from homology"/>
<protein>
    <submittedName>
        <fullName evidence="3">Uncharacterized protein</fullName>
    </submittedName>
</protein>